<feature type="non-terminal residue" evidence="1">
    <location>
        <position position="1"/>
    </location>
</feature>
<proteinExistence type="predicted"/>
<dbReference type="Proteomes" id="UP000789525">
    <property type="component" value="Unassembled WGS sequence"/>
</dbReference>
<evidence type="ECO:0000313" key="2">
    <source>
        <dbReference type="Proteomes" id="UP000789525"/>
    </source>
</evidence>
<organism evidence="1 2">
    <name type="scientific">Acaulospora colombiana</name>
    <dbReference type="NCBI Taxonomy" id="27376"/>
    <lineage>
        <taxon>Eukaryota</taxon>
        <taxon>Fungi</taxon>
        <taxon>Fungi incertae sedis</taxon>
        <taxon>Mucoromycota</taxon>
        <taxon>Glomeromycotina</taxon>
        <taxon>Glomeromycetes</taxon>
        <taxon>Diversisporales</taxon>
        <taxon>Acaulosporaceae</taxon>
        <taxon>Acaulospora</taxon>
    </lineage>
</organism>
<sequence>SWAHLAAANHPGSSLKVGTGLRSCTAPVTPTAPFFIGGRQVVLLDTPGFDDTNKSDIDVLEEIAGYMSQTYNLCGEEALTSVVVVTNLWGLLPNQELGEARELELKTSPEFFEPLIQQGARFVRHTDTVESAHNIVLSLLSERQGKERLTIQTEMVDDRLILEET</sequence>
<accession>A0ACA9Q5S9</accession>
<keyword evidence="2" id="KW-1185">Reference proteome</keyword>
<comment type="caution">
    <text evidence="1">The sequence shown here is derived from an EMBL/GenBank/DDBJ whole genome shotgun (WGS) entry which is preliminary data.</text>
</comment>
<evidence type="ECO:0000313" key="1">
    <source>
        <dbReference type="EMBL" id="CAG8735306.1"/>
    </source>
</evidence>
<feature type="non-terminal residue" evidence="1">
    <location>
        <position position="165"/>
    </location>
</feature>
<reference evidence="1" key="1">
    <citation type="submission" date="2021-06" db="EMBL/GenBank/DDBJ databases">
        <authorList>
            <person name="Kallberg Y."/>
            <person name="Tangrot J."/>
            <person name="Rosling A."/>
        </authorList>
    </citation>
    <scope>NUCLEOTIDE SEQUENCE</scope>
    <source>
        <strain evidence="1">CL356</strain>
    </source>
</reference>
<name>A0ACA9Q5S9_9GLOM</name>
<protein>
    <submittedName>
        <fullName evidence="1">12967_t:CDS:1</fullName>
    </submittedName>
</protein>
<gene>
    <name evidence="1" type="ORF">ACOLOM_LOCUS11876</name>
</gene>
<dbReference type="EMBL" id="CAJVPT010044968">
    <property type="protein sequence ID" value="CAG8735306.1"/>
    <property type="molecule type" value="Genomic_DNA"/>
</dbReference>